<proteinExistence type="predicted"/>
<evidence type="ECO:0000256" key="1">
    <source>
        <dbReference type="SAM" id="MobiDB-lite"/>
    </source>
</evidence>
<evidence type="ECO:0000313" key="2">
    <source>
        <dbReference type="EMBL" id="KAL0170491.1"/>
    </source>
</evidence>
<dbReference type="Proteomes" id="UP001529510">
    <property type="component" value="Unassembled WGS sequence"/>
</dbReference>
<feature type="compositionally biased region" description="Low complexity" evidence="1">
    <location>
        <begin position="68"/>
        <end position="77"/>
    </location>
</feature>
<comment type="caution">
    <text evidence="2">The sequence shown here is derived from an EMBL/GenBank/DDBJ whole genome shotgun (WGS) entry which is preliminary data.</text>
</comment>
<accession>A0ABD0PC56</accession>
<sequence length="166" mass="18373">MGGGSFAKAQLEDERLKHCWSQVRVIENQEQQPAAHPLPHFIVKNGLFYCERAPRSAEWKSGDGNGARSRPSIGPSPRSHEYHPAHPTGWRRKAVLPSLPDIPTPQPTHSTSHNRGTLRVNWNGPGGAVARGHKHILVIVDYATRYPEAISLRKATAKNIAKELCT</sequence>
<dbReference type="EMBL" id="JAMKFB020000017">
    <property type="protein sequence ID" value="KAL0170491.1"/>
    <property type="molecule type" value="Genomic_DNA"/>
</dbReference>
<keyword evidence="3" id="KW-1185">Reference proteome</keyword>
<organism evidence="2 3">
    <name type="scientific">Cirrhinus mrigala</name>
    <name type="common">Mrigala</name>
    <dbReference type="NCBI Taxonomy" id="683832"/>
    <lineage>
        <taxon>Eukaryota</taxon>
        <taxon>Metazoa</taxon>
        <taxon>Chordata</taxon>
        <taxon>Craniata</taxon>
        <taxon>Vertebrata</taxon>
        <taxon>Euteleostomi</taxon>
        <taxon>Actinopterygii</taxon>
        <taxon>Neopterygii</taxon>
        <taxon>Teleostei</taxon>
        <taxon>Ostariophysi</taxon>
        <taxon>Cypriniformes</taxon>
        <taxon>Cyprinidae</taxon>
        <taxon>Labeoninae</taxon>
        <taxon>Labeonini</taxon>
        <taxon>Cirrhinus</taxon>
    </lineage>
</organism>
<feature type="region of interest" description="Disordered" evidence="1">
    <location>
        <begin position="57"/>
        <end position="117"/>
    </location>
</feature>
<gene>
    <name evidence="2" type="ORF">M9458_035087</name>
</gene>
<reference evidence="2 3" key="1">
    <citation type="submission" date="2024-05" db="EMBL/GenBank/DDBJ databases">
        <title>Genome sequencing and assembly of Indian major carp, Cirrhinus mrigala (Hamilton, 1822).</title>
        <authorList>
            <person name="Mohindra V."/>
            <person name="Chowdhury L.M."/>
            <person name="Lal K."/>
            <person name="Jena J.K."/>
        </authorList>
    </citation>
    <scope>NUCLEOTIDE SEQUENCE [LARGE SCALE GENOMIC DNA]</scope>
    <source>
        <strain evidence="2">CM1030</strain>
        <tissue evidence="2">Blood</tissue>
    </source>
</reference>
<evidence type="ECO:0000313" key="3">
    <source>
        <dbReference type="Proteomes" id="UP001529510"/>
    </source>
</evidence>
<protein>
    <submittedName>
        <fullName evidence="2">Uncharacterized protein</fullName>
    </submittedName>
</protein>
<name>A0ABD0PC56_CIRMR</name>
<dbReference type="AlphaFoldDB" id="A0ABD0PC56"/>